<dbReference type="Proteomes" id="UP000729357">
    <property type="component" value="Unassembled WGS sequence"/>
</dbReference>
<reference evidence="4" key="1">
    <citation type="journal article" date="2021" name="J Fungi (Basel)">
        <title>Virulence traits and population genomics of the black yeast Aureobasidium melanogenum.</title>
        <authorList>
            <person name="Cernosa A."/>
            <person name="Sun X."/>
            <person name="Gostincar C."/>
            <person name="Fang C."/>
            <person name="Gunde-Cimerman N."/>
            <person name="Song Z."/>
        </authorList>
    </citation>
    <scope>NUCLEOTIDE SEQUENCE</scope>
    <source>
        <strain evidence="4">EXF-9298</strain>
    </source>
</reference>
<comment type="caution">
    <text evidence="4">The sequence shown here is derived from an EMBL/GenBank/DDBJ whole genome shotgun (WGS) entry which is preliminary data.</text>
</comment>
<reference evidence="4" key="2">
    <citation type="submission" date="2021-08" db="EMBL/GenBank/DDBJ databases">
        <authorList>
            <person name="Gostincar C."/>
            <person name="Sun X."/>
            <person name="Song Z."/>
            <person name="Gunde-Cimerman N."/>
        </authorList>
    </citation>
    <scope>NUCLEOTIDE SEQUENCE</scope>
    <source>
        <strain evidence="4">EXF-9298</strain>
    </source>
</reference>
<evidence type="ECO:0000256" key="1">
    <source>
        <dbReference type="SAM" id="Coils"/>
    </source>
</evidence>
<dbReference type="InterPro" id="IPR025676">
    <property type="entry name" value="Clr5_dom"/>
</dbReference>
<protein>
    <recommendedName>
        <fullName evidence="3">Clr5 domain-containing protein</fullName>
    </recommendedName>
</protein>
<dbReference type="Pfam" id="PF14420">
    <property type="entry name" value="Clr5"/>
    <property type="match status" value="1"/>
</dbReference>
<accession>A0A9P8JN63</accession>
<evidence type="ECO:0000259" key="3">
    <source>
        <dbReference type="Pfam" id="PF14420"/>
    </source>
</evidence>
<evidence type="ECO:0000313" key="5">
    <source>
        <dbReference type="Proteomes" id="UP000729357"/>
    </source>
</evidence>
<dbReference type="EMBL" id="JAHFXS010003390">
    <property type="protein sequence ID" value="KAG9968498.1"/>
    <property type="molecule type" value="Genomic_DNA"/>
</dbReference>
<feature type="region of interest" description="Disordered" evidence="2">
    <location>
        <begin position="173"/>
        <end position="262"/>
    </location>
</feature>
<name>A0A9P8JN63_AURME</name>
<feature type="domain" description="Clr5" evidence="3">
    <location>
        <begin position="7"/>
        <end position="55"/>
    </location>
</feature>
<proteinExistence type="predicted"/>
<keyword evidence="5" id="KW-1185">Reference proteome</keyword>
<feature type="region of interest" description="Disordered" evidence="2">
    <location>
        <begin position="117"/>
        <end position="161"/>
    </location>
</feature>
<sequence length="331" mass="38189">MPRKPIDISAHRQAITWWVNQEKWTMNRIIETLASEHAISLSENTLKRNMNAWGLSIRPRIKVTPEMRQRIYDLFYQERYYTDQQMTKILRRDGFVISFRKLAKLRKEMGLSKRKDTIIPANPVVPGQVTRIDDDNASSDDDDDDDDHDHEDDEDDQEEENDMELDAIMALENATRTQQPSRRPPPPAAQIREPAWRKKRPSNAAQPIHQAPKIPTTFSDSRHSPVPPSRPVVRSPTPSLVMDDPTVHTDTETYSQPPANGQGLARRVTTLVTRIQTIEAENTSLKQQADQQRSEAQELRQLVQQQRNEMDMMRASLNELIARFNAAHYAI</sequence>
<feature type="coiled-coil region" evidence="1">
    <location>
        <begin position="275"/>
        <end position="323"/>
    </location>
</feature>
<feature type="compositionally biased region" description="Acidic residues" evidence="2">
    <location>
        <begin position="135"/>
        <end position="161"/>
    </location>
</feature>
<organism evidence="4 5">
    <name type="scientific">Aureobasidium melanogenum</name>
    <name type="common">Aureobasidium pullulans var. melanogenum</name>
    <dbReference type="NCBI Taxonomy" id="46634"/>
    <lineage>
        <taxon>Eukaryota</taxon>
        <taxon>Fungi</taxon>
        <taxon>Dikarya</taxon>
        <taxon>Ascomycota</taxon>
        <taxon>Pezizomycotina</taxon>
        <taxon>Dothideomycetes</taxon>
        <taxon>Dothideomycetidae</taxon>
        <taxon>Dothideales</taxon>
        <taxon>Saccotheciaceae</taxon>
        <taxon>Aureobasidium</taxon>
    </lineage>
</organism>
<keyword evidence="1" id="KW-0175">Coiled coil</keyword>
<gene>
    <name evidence="4" type="ORF">KCU98_g15696</name>
</gene>
<evidence type="ECO:0000256" key="2">
    <source>
        <dbReference type="SAM" id="MobiDB-lite"/>
    </source>
</evidence>
<feature type="non-terminal residue" evidence="4">
    <location>
        <position position="331"/>
    </location>
</feature>
<dbReference type="AlphaFoldDB" id="A0A9P8JN63"/>
<evidence type="ECO:0000313" key="4">
    <source>
        <dbReference type="EMBL" id="KAG9968498.1"/>
    </source>
</evidence>